<dbReference type="EMBL" id="BSTJ01000003">
    <property type="protein sequence ID" value="GLY74341.1"/>
    <property type="molecule type" value="Genomic_DNA"/>
</dbReference>
<dbReference type="InterPro" id="IPR036271">
    <property type="entry name" value="Tet_transcr_reg_TetR-rel_C_sf"/>
</dbReference>
<sequence length="197" mass="21698">MTEKAPGSTRRRGADLERAIYAATLNELAEAGYADLALDRIAQRAKIGRSSLYRRWSSKQDLVAEAVTHALPPMEETPDTGSVREDLLTCFERMHRLLDGLGRLALQAVAAELHDSADNTLVTVIRDRVLEPRLQVVLDVLLRGVGRGEIRAEAAVPLLARTGPALLFQHLLMYGTVPPRSHLEDIVDRVILPAARP</sequence>
<dbReference type="Proteomes" id="UP001165135">
    <property type="component" value="Unassembled WGS sequence"/>
</dbReference>
<evidence type="ECO:0000256" key="2">
    <source>
        <dbReference type="ARBA" id="ARBA00023125"/>
    </source>
</evidence>
<name>A0A9W6RE26_9ACTN</name>
<keyword evidence="1" id="KW-0805">Transcription regulation</keyword>
<dbReference type="PANTHER" id="PTHR30055">
    <property type="entry name" value="HTH-TYPE TRANSCRIPTIONAL REGULATOR RUTR"/>
    <property type="match status" value="1"/>
</dbReference>
<protein>
    <submittedName>
        <fullName evidence="6">TetR family transcriptional regulator</fullName>
    </submittedName>
</protein>
<keyword evidence="3" id="KW-0804">Transcription</keyword>
<dbReference type="PROSITE" id="PS50977">
    <property type="entry name" value="HTH_TETR_2"/>
    <property type="match status" value="1"/>
</dbReference>
<dbReference type="GO" id="GO:0000976">
    <property type="term" value="F:transcription cis-regulatory region binding"/>
    <property type="evidence" value="ECO:0007669"/>
    <property type="project" value="TreeGrafter"/>
</dbReference>
<reference evidence="6" key="1">
    <citation type="submission" date="2023-03" db="EMBL/GenBank/DDBJ databases">
        <title>Actinoallomurus iriomotensis NBRC 103681.</title>
        <authorList>
            <person name="Ichikawa N."/>
            <person name="Sato H."/>
            <person name="Tonouchi N."/>
        </authorList>
    </citation>
    <scope>NUCLEOTIDE SEQUENCE</scope>
    <source>
        <strain evidence="6">NBRC 103681</strain>
    </source>
</reference>
<dbReference type="SUPFAM" id="SSF48498">
    <property type="entry name" value="Tetracyclin repressor-like, C-terminal domain"/>
    <property type="match status" value="1"/>
</dbReference>
<dbReference type="InterPro" id="IPR050109">
    <property type="entry name" value="HTH-type_TetR-like_transc_reg"/>
</dbReference>
<dbReference type="PRINTS" id="PR00455">
    <property type="entry name" value="HTHTETR"/>
</dbReference>
<keyword evidence="2 4" id="KW-0238">DNA-binding</keyword>
<evidence type="ECO:0000313" key="6">
    <source>
        <dbReference type="EMBL" id="GLY74341.1"/>
    </source>
</evidence>
<evidence type="ECO:0000256" key="1">
    <source>
        <dbReference type="ARBA" id="ARBA00023015"/>
    </source>
</evidence>
<dbReference type="SUPFAM" id="SSF46689">
    <property type="entry name" value="Homeodomain-like"/>
    <property type="match status" value="1"/>
</dbReference>
<feature type="DNA-binding region" description="H-T-H motif" evidence="4">
    <location>
        <begin position="37"/>
        <end position="56"/>
    </location>
</feature>
<evidence type="ECO:0000313" key="7">
    <source>
        <dbReference type="Proteomes" id="UP001165135"/>
    </source>
</evidence>
<dbReference type="Pfam" id="PF16859">
    <property type="entry name" value="TetR_C_11"/>
    <property type="match status" value="1"/>
</dbReference>
<dbReference type="InterPro" id="IPR011075">
    <property type="entry name" value="TetR_C"/>
</dbReference>
<dbReference type="RefSeq" id="WP_285620130.1">
    <property type="nucleotide sequence ID" value="NZ_BSTJ01000003.1"/>
</dbReference>
<dbReference type="GO" id="GO:0003700">
    <property type="term" value="F:DNA-binding transcription factor activity"/>
    <property type="evidence" value="ECO:0007669"/>
    <property type="project" value="TreeGrafter"/>
</dbReference>
<organism evidence="6 7">
    <name type="scientific">Actinoallomurus iriomotensis</name>
    <dbReference type="NCBI Taxonomy" id="478107"/>
    <lineage>
        <taxon>Bacteria</taxon>
        <taxon>Bacillati</taxon>
        <taxon>Actinomycetota</taxon>
        <taxon>Actinomycetes</taxon>
        <taxon>Streptosporangiales</taxon>
        <taxon>Thermomonosporaceae</taxon>
        <taxon>Actinoallomurus</taxon>
    </lineage>
</organism>
<dbReference type="Pfam" id="PF00440">
    <property type="entry name" value="TetR_N"/>
    <property type="match status" value="1"/>
</dbReference>
<gene>
    <name evidence="6" type="ORF">Airi01_026080</name>
</gene>
<evidence type="ECO:0000256" key="4">
    <source>
        <dbReference type="PROSITE-ProRule" id="PRU00335"/>
    </source>
</evidence>
<dbReference type="InterPro" id="IPR009057">
    <property type="entry name" value="Homeodomain-like_sf"/>
</dbReference>
<proteinExistence type="predicted"/>
<dbReference type="InterPro" id="IPR001647">
    <property type="entry name" value="HTH_TetR"/>
</dbReference>
<comment type="caution">
    <text evidence="6">The sequence shown here is derived from an EMBL/GenBank/DDBJ whole genome shotgun (WGS) entry which is preliminary data.</text>
</comment>
<dbReference type="Gene3D" id="1.10.10.60">
    <property type="entry name" value="Homeodomain-like"/>
    <property type="match status" value="1"/>
</dbReference>
<dbReference type="PANTHER" id="PTHR30055:SF225">
    <property type="entry name" value="TRANSCRIPTIONAL REGULATORY PROTEIN-RELATED"/>
    <property type="match status" value="1"/>
</dbReference>
<accession>A0A9W6RE26</accession>
<feature type="domain" description="HTH tetR-type" evidence="5">
    <location>
        <begin position="14"/>
        <end position="74"/>
    </location>
</feature>
<dbReference type="Gene3D" id="1.10.357.10">
    <property type="entry name" value="Tetracycline Repressor, domain 2"/>
    <property type="match status" value="1"/>
</dbReference>
<dbReference type="AlphaFoldDB" id="A0A9W6RE26"/>
<evidence type="ECO:0000259" key="5">
    <source>
        <dbReference type="PROSITE" id="PS50977"/>
    </source>
</evidence>
<evidence type="ECO:0000256" key="3">
    <source>
        <dbReference type="ARBA" id="ARBA00023163"/>
    </source>
</evidence>